<name>A0ABD2AFW1_VESSQ</name>
<evidence type="ECO:0000313" key="1">
    <source>
        <dbReference type="EMBL" id="KAL2719516.1"/>
    </source>
</evidence>
<accession>A0ABD2AFW1</accession>
<reference evidence="1 2" key="1">
    <citation type="journal article" date="2024" name="Ann. Entomol. Soc. Am.">
        <title>Genomic analyses of the southern and eastern yellowjacket wasps (Hymenoptera: Vespidae) reveal evolutionary signatures of social life.</title>
        <authorList>
            <person name="Catto M.A."/>
            <person name="Caine P.B."/>
            <person name="Orr S.E."/>
            <person name="Hunt B.G."/>
            <person name="Goodisman M.A.D."/>
        </authorList>
    </citation>
    <scope>NUCLEOTIDE SEQUENCE [LARGE SCALE GENOMIC DNA]</scope>
    <source>
        <strain evidence="1">233</strain>
        <tissue evidence="1">Head and thorax</tissue>
    </source>
</reference>
<organism evidence="1 2">
    <name type="scientific">Vespula squamosa</name>
    <name type="common">Southern yellow jacket</name>
    <name type="synonym">Wasp</name>
    <dbReference type="NCBI Taxonomy" id="30214"/>
    <lineage>
        <taxon>Eukaryota</taxon>
        <taxon>Metazoa</taxon>
        <taxon>Ecdysozoa</taxon>
        <taxon>Arthropoda</taxon>
        <taxon>Hexapoda</taxon>
        <taxon>Insecta</taxon>
        <taxon>Pterygota</taxon>
        <taxon>Neoptera</taxon>
        <taxon>Endopterygota</taxon>
        <taxon>Hymenoptera</taxon>
        <taxon>Apocrita</taxon>
        <taxon>Aculeata</taxon>
        <taxon>Vespoidea</taxon>
        <taxon>Vespidae</taxon>
        <taxon>Vespinae</taxon>
        <taxon>Vespula</taxon>
    </lineage>
</organism>
<proteinExistence type="predicted"/>
<evidence type="ECO:0000313" key="2">
    <source>
        <dbReference type="Proteomes" id="UP001607302"/>
    </source>
</evidence>
<evidence type="ECO:0008006" key="3">
    <source>
        <dbReference type="Google" id="ProtNLM"/>
    </source>
</evidence>
<dbReference type="Proteomes" id="UP001607302">
    <property type="component" value="Unassembled WGS sequence"/>
</dbReference>
<sequence>MNVKKVGGTIGSTSPFSRALFEPFVHSHPTIFKGTSQDAFLRLLTYFRRFICIEDGMARNRALIDEEYEVGGSRCLP</sequence>
<protein>
    <recommendedName>
        <fullName evidence="3">Maturase K</fullName>
    </recommendedName>
</protein>
<dbReference type="AlphaFoldDB" id="A0ABD2AFW1"/>
<gene>
    <name evidence="1" type="ORF">V1478_010978</name>
</gene>
<comment type="caution">
    <text evidence="1">The sequence shown here is derived from an EMBL/GenBank/DDBJ whole genome shotgun (WGS) entry which is preliminary data.</text>
</comment>
<keyword evidence="2" id="KW-1185">Reference proteome</keyword>
<dbReference type="EMBL" id="JAUDFV010000149">
    <property type="protein sequence ID" value="KAL2719516.1"/>
    <property type="molecule type" value="Genomic_DNA"/>
</dbReference>